<dbReference type="InterPro" id="IPR029060">
    <property type="entry name" value="PIN-like_dom_sf"/>
</dbReference>
<keyword evidence="3" id="KW-1185">Reference proteome</keyword>
<name>A0A8J7SD30_9BACT</name>
<accession>A0A8J7SD30</accession>
<organism evidence="2 3">
    <name type="scientific">Natronogracilivirga saccharolytica</name>
    <dbReference type="NCBI Taxonomy" id="2812953"/>
    <lineage>
        <taxon>Bacteria</taxon>
        <taxon>Pseudomonadati</taxon>
        <taxon>Balneolota</taxon>
        <taxon>Balneolia</taxon>
        <taxon>Balneolales</taxon>
        <taxon>Cyclonatronaceae</taxon>
        <taxon>Natronogracilivirga</taxon>
    </lineage>
</organism>
<dbReference type="SUPFAM" id="SSF88723">
    <property type="entry name" value="PIN domain-like"/>
    <property type="match status" value="1"/>
</dbReference>
<dbReference type="EMBL" id="JAFIDN010000015">
    <property type="protein sequence ID" value="MBP3193826.1"/>
    <property type="molecule type" value="Genomic_DNA"/>
</dbReference>
<sequence length="95" mass="10605">MNQYLLDTNICIYYIKGLHNLKSKFKEVGPDNCYISEITMAELKFGVAKSQAKKNNQKALPPICPHSAPEVIGIDGEAGYLVMRLHRSGEYCPGM</sequence>
<protein>
    <submittedName>
        <fullName evidence="2">PIN domain-containing protein</fullName>
    </submittedName>
</protein>
<dbReference type="InterPro" id="IPR002716">
    <property type="entry name" value="PIN_dom"/>
</dbReference>
<reference evidence="2" key="1">
    <citation type="submission" date="2021-02" db="EMBL/GenBank/DDBJ databases">
        <title>Natronogracilivirga saccharolytica gen. nov. sp. nov. a new anaerobic, haloalkiliphilic carbohydrate-fermenting bacterium from soda lake and proposing of Cyclonatronumiaceae fam. nov. in the phylum Balneolaeota.</title>
        <authorList>
            <person name="Zhilina T.N."/>
            <person name="Sorokin D.Y."/>
            <person name="Zavarzina D.G."/>
            <person name="Toshchakov S.V."/>
            <person name="Kublanov I.V."/>
        </authorList>
    </citation>
    <scope>NUCLEOTIDE SEQUENCE</scope>
    <source>
        <strain evidence="2">Z-1702</strain>
    </source>
</reference>
<evidence type="ECO:0000259" key="1">
    <source>
        <dbReference type="Pfam" id="PF01850"/>
    </source>
</evidence>
<dbReference type="AlphaFoldDB" id="A0A8J7SD30"/>
<evidence type="ECO:0000313" key="3">
    <source>
        <dbReference type="Proteomes" id="UP000673975"/>
    </source>
</evidence>
<comment type="caution">
    <text evidence="2">The sequence shown here is derived from an EMBL/GenBank/DDBJ whole genome shotgun (WGS) entry which is preliminary data.</text>
</comment>
<dbReference type="Pfam" id="PF01850">
    <property type="entry name" value="PIN"/>
    <property type="match status" value="1"/>
</dbReference>
<gene>
    <name evidence="2" type="ORF">NATSA_14205</name>
</gene>
<proteinExistence type="predicted"/>
<dbReference type="Proteomes" id="UP000673975">
    <property type="component" value="Unassembled WGS sequence"/>
</dbReference>
<feature type="domain" description="PIN" evidence="1">
    <location>
        <begin position="4"/>
        <end position="55"/>
    </location>
</feature>
<evidence type="ECO:0000313" key="2">
    <source>
        <dbReference type="EMBL" id="MBP3193826.1"/>
    </source>
</evidence>
<dbReference type="Gene3D" id="3.40.50.1010">
    <property type="entry name" value="5'-nuclease"/>
    <property type="match status" value="1"/>
</dbReference>